<sequence>MGGKNFMTSKEKDYVAECLKRNMRYFRSDIDYAVLFREGEEKIEVKCDDGEPKRSVNLIFGKENKKSSRRPRPFCGVEVENIREPMRDMFLLEELIDLYTARRYCKLSPEDLRENIEMFREKLLCKFDVFISIAKFVSFLGEYFPFAEEEEKKEVVVLLLRTFHLVKDVPSFYNSIGSLAGCMPQVSEAELEEGFVSTFLFFPSGLILATLLLIQNEALCGVFYEAIIKESGWSFTKSKHGWQFLSVMISIADEEKQKSIVRKARPYLSEVSKEPESDEAKGARLFLEAIGIDMEDLRCWGE</sequence>
<dbReference type="AlphaFoldDB" id="E0SAF7"/>
<reference evidence="1 2" key="1">
    <citation type="journal article" date="2010" name="Nat. Commun.">
        <title>The complete sequence of the smallest known nuclear genome from the microsporidian Encephalitozoon intestinalis.</title>
        <authorList>
            <person name="Corradi N."/>
            <person name="Pombert J.-F."/>
            <person name="Farinelli L."/>
            <person name="Didier E.S."/>
            <person name="Keeling P.J."/>
        </authorList>
    </citation>
    <scope>NUCLEOTIDE SEQUENCE [LARGE SCALE GENOMIC DNA]</scope>
    <source>
        <strain evidence="1 2">ATCC 50506</strain>
    </source>
</reference>
<gene>
    <name evidence="1" type="ORF">Eint_110820</name>
</gene>
<accession>E0SAF7</accession>
<evidence type="ECO:0000313" key="1">
    <source>
        <dbReference type="EMBL" id="ADM12582.1"/>
    </source>
</evidence>
<reference evidence="1 2" key="2">
    <citation type="journal article" date="2012" name="Proc. Natl. Acad. Sci. U.S.A.">
        <title>Gain and loss of multiple functionally related, horizontally transferred genes in the reduced genomes of two microsporidian parasites.</title>
        <authorList>
            <person name="Pombert J.-F."/>
            <person name="Selman M."/>
            <person name="Burki F."/>
            <person name="Bardell F.T."/>
            <person name="Farinelli L."/>
            <person name="Solter L.F."/>
            <person name="Whitman D.W."/>
            <person name="Weiss L.M."/>
            <person name="Corradi N."/>
            <person name="Keeling P.J."/>
        </authorList>
    </citation>
    <scope>NUCLEOTIDE SEQUENCE [LARGE SCALE GENOMIC DNA]</scope>
    <source>
        <strain evidence="1 2">ATCC 50506</strain>
    </source>
</reference>
<dbReference type="GeneID" id="9699650"/>
<keyword evidence="2" id="KW-1185">Reference proteome</keyword>
<proteinExistence type="predicted"/>
<evidence type="ECO:0000313" key="2">
    <source>
        <dbReference type="Proteomes" id="UP000002313"/>
    </source>
</evidence>
<dbReference type="EMBL" id="CP001952">
    <property type="protein sequence ID" value="ADM12582.1"/>
    <property type="molecule type" value="Genomic_DNA"/>
</dbReference>
<dbReference type="HOGENOM" id="CLU_921425_0_0_1"/>
<dbReference type="OrthoDB" id="2190237at2759"/>
<name>E0SAF7_ENCIT</name>
<protein>
    <submittedName>
        <fullName evidence="1">Uncharacterized protein</fullName>
    </submittedName>
</protein>
<dbReference type="Proteomes" id="UP000002313">
    <property type="component" value="Chromosome XI"/>
</dbReference>
<dbReference type="KEGG" id="ein:Eint_110820"/>
<organism evidence="1 2">
    <name type="scientific">Encephalitozoon intestinalis (strain ATCC 50506)</name>
    <name type="common">Microsporidian parasite</name>
    <name type="synonym">Septata intestinalis</name>
    <dbReference type="NCBI Taxonomy" id="876142"/>
    <lineage>
        <taxon>Eukaryota</taxon>
        <taxon>Fungi</taxon>
        <taxon>Fungi incertae sedis</taxon>
        <taxon>Microsporidia</taxon>
        <taxon>Unikaryonidae</taxon>
        <taxon>Encephalitozoon</taxon>
    </lineage>
</organism>
<dbReference type="VEuPathDB" id="MicrosporidiaDB:Eint_110820"/>
<dbReference type="RefSeq" id="XP_003073942.1">
    <property type="nucleotide sequence ID" value="XM_003073896.1"/>
</dbReference>